<dbReference type="PANTHER" id="PTHR31240:SF0">
    <property type="entry name" value="MATERNAL EFFECT EMBRYO ARREST 18"/>
    <property type="match status" value="1"/>
</dbReference>
<reference evidence="1 2" key="1">
    <citation type="submission" date="2016-10" db="EMBL/GenBank/DDBJ databases">
        <authorList>
            <person name="de Groot N.N."/>
        </authorList>
    </citation>
    <scope>NUCLEOTIDE SEQUENCE [LARGE SCALE GENOMIC DNA]</scope>
    <source>
        <strain evidence="1 2">DSM 26915</strain>
    </source>
</reference>
<dbReference type="SUPFAM" id="SSF142338">
    <property type="entry name" value="CofD-like"/>
    <property type="match status" value="1"/>
</dbReference>
<dbReference type="InterPro" id="IPR027591">
    <property type="entry name" value="CofD-rel_GAK"/>
</dbReference>
<dbReference type="GO" id="GO:0043743">
    <property type="term" value="F:LPPG:FO 2-phospho-L-lactate transferase activity"/>
    <property type="evidence" value="ECO:0007669"/>
    <property type="project" value="InterPro"/>
</dbReference>
<dbReference type="PANTHER" id="PTHR31240">
    <property type="entry name" value="MATERNAL EFFECT EMBRYO ARREST 18"/>
    <property type="match status" value="1"/>
</dbReference>
<dbReference type="Gene3D" id="3.40.50.10680">
    <property type="entry name" value="CofD-like domains"/>
    <property type="match status" value="1"/>
</dbReference>
<sequence length="390" mass="41818">MPAATIPPEDGARILFFSGGTALNGIARQLKRYTHNSAHLITPFDNGGSSQVLRAAFDMPAVGDLRSRLMALANEDTPHQRAIFYLFKHRLSADATKTALQAELRSFVDASHPLMQDIQGPIQSEVLGLLHDFLHIAPDDFDYRGASVGNLILTGAYFRCGRQLAPAIEQMARLVDIQGRVRPIADVNLHLGVALADGQLVFGQRHFTGKTTTPISAPIRRLFITDGAQEVLPASVALNAENQTLIANADAICFPPGSLYSSVIANLLPAGVGRAVAQSGARKVYMPNLGHDPEALGMTLSDQITALLAPMMSDTLDTLSARQFITDILCDLSVPQQDCDAVAERFGIACHRLPLASSNAERYDPQTVCQTLIGMTSDTARNTAAAIPVA</sequence>
<dbReference type="CDD" id="cd07187">
    <property type="entry name" value="YvcK_like"/>
    <property type="match status" value="1"/>
</dbReference>
<evidence type="ECO:0000313" key="2">
    <source>
        <dbReference type="Proteomes" id="UP000236752"/>
    </source>
</evidence>
<dbReference type="AlphaFoldDB" id="A0A1H5TU71"/>
<keyword evidence="2" id="KW-1185">Reference proteome</keyword>
<dbReference type="EMBL" id="FNUZ01000001">
    <property type="protein sequence ID" value="SEF66422.1"/>
    <property type="molecule type" value="Genomic_DNA"/>
</dbReference>
<name>A0A1H5TU71_9RHOB</name>
<protein>
    <submittedName>
        <fullName evidence="1">CofD-related protein, GAK system</fullName>
    </submittedName>
</protein>
<dbReference type="InterPro" id="IPR002882">
    <property type="entry name" value="CofD"/>
</dbReference>
<accession>A0A1H5TU71</accession>
<gene>
    <name evidence="1" type="ORF">SAMN04488045_0743</name>
</gene>
<evidence type="ECO:0000313" key="1">
    <source>
        <dbReference type="EMBL" id="SEF66422.1"/>
    </source>
</evidence>
<dbReference type="Proteomes" id="UP000236752">
    <property type="component" value="Unassembled WGS sequence"/>
</dbReference>
<organism evidence="1 2">
    <name type="scientific">Thalassococcus halodurans</name>
    <dbReference type="NCBI Taxonomy" id="373675"/>
    <lineage>
        <taxon>Bacteria</taxon>
        <taxon>Pseudomonadati</taxon>
        <taxon>Pseudomonadota</taxon>
        <taxon>Alphaproteobacteria</taxon>
        <taxon>Rhodobacterales</taxon>
        <taxon>Roseobacteraceae</taxon>
        <taxon>Thalassococcus</taxon>
    </lineage>
</organism>
<proteinExistence type="predicted"/>
<dbReference type="InterPro" id="IPR038136">
    <property type="entry name" value="CofD-like_dom_sf"/>
</dbReference>
<dbReference type="NCBIfam" id="TIGR04357">
    <property type="entry name" value="CofD_rel_GAK"/>
    <property type="match status" value="1"/>
</dbReference>
<dbReference type="Pfam" id="PF01933">
    <property type="entry name" value="CofD"/>
    <property type="match status" value="1"/>
</dbReference>